<dbReference type="Pfam" id="PF01527">
    <property type="entry name" value="HTH_Tnp_1"/>
    <property type="match status" value="1"/>
</dbReference>
<dbReference type="InterPro" id="IPR002514">
    <property type="entry name" value="Transposase_8"/>
</dbReference>
<dbReference type="SUPFAM" id="SSF46689">
    <property type="entry name" value="Homeodomain-like"/>
    <property type="match status" value="1"/>
</dbReference>
<evidence type="ECO:0000313" key="6">
    <source>
        <dbReference type="Proteomes" id="UP000187464"/>
    </source>
</evidence>
<dbReference type="PANTHER" id="PTHR33215">
    <property type="entry name" value="PROTEIN DISTAL ANTENNA"/>
    <property type="match status" value="1"/>
</dbReference>
<dbReference type="GO" id="GO:0006313">
    <property type="term" value="P:DNA transposition"/>
    <property type="evidence" value="ECO:0007669"/>
    <property type="project" value="InterPro"/>
</dbReference>
<dbReference type="KEGG" id="psac:PSM36_2022"/>
<organism evidence="4 6">
    <name type="scientific">Proteiniphilum saccharofermentans</name>
    <dbReference type="NCBI Taxonomy" id="1642647"/>
    <lineage>
        <taxon>Bacteria</taxon>
        <taxon>Pseudomonadati</taxon>
        <taxon>Bacteroidota</taxon>
        <taxon>Bacteroidia</taxon>
        <taxon>Bacteroidales</taxon>
        <taxon>Dysgonomonadaceae</taxon>
        <taxon>Proteiniphilum</taxon>
    </lineage>
</organism>
<dbReference type="EMBL" id="LT605205">
    <property type="protein sequence ID" value="SCD21836.1"/>
    <property type="molecule type" value="Genomic_DNA"/>
</dbReference>
<reference evidence="6" key="1">
    <citation type="submission" date="2016-08" db="EMBL/GenBank/DDBJ databases">
        <authorList>
            <person name="Wibberg D."/>
        </authorList>
    </citation>
    <scope>NUCLEOTIDE SEQUENCE [LARGE SCALE GENOMIC DNA]</scope>
</reference>
<dbReference type="Proteomes" id="UP000187464">
    <property type="component" value="Chromosome I"/>
</dbReference>
<dbReference type="STRING" id="1642647.PSM36_1255"/>
<sequence>MRKQRTHYDKAFKDNAVKLSFERKNVSELAHELGISPALLYRWCKEYRERGESSFPGNGVRSREREAGRVAELEKRLKEAETERDILKKALGIISTSDR</sequence>
<proteinExistence type="predicted"/>
<dbReference type="GO" id="GO:0004803">
    <property type="term" value="F:transposase activity"/>
    <property type="evidence" value="ECO:0007669"/>
    <property type="project" value="InterPro"/>
</dbReference>
<dbReference type="AlphaFoldDB" id="A0A1R3TCF8"/>
<dbReference type="GO" id="GO:0003677">
    <property type="term" value="F:DNA binding"/>
    <property type="evidence" value="ECO:0007669"/>
    <property type="project" value="InterPro"/>
</dbReference>
<evidence type="ECO:0000313" key="2">
    <source>
        <dbReference type="EMBL" id="SCD20079.1"/>
    </source>
</evidence>
<dbReference type="EMBL" id="LT605205">
    <property type="protein sequence ID" value="SCD20829.1"/>
    <property type="molecule type" value="Genomic_DNA"/>
</dbReference>
<dbReference type="KEGG" id="psac:PSM36_1255"/>
<reference evidence="4 6" key="2">
    <citation type="submission" date="2016-08" db="EMBL/GenBank/DDBJ databases">
        <authorList>
            <person name="Seilhamer J.J."/>
        </authorList>
    </citation>
    <scope>NUCLEOTIDE SEQUENCE [LARGE SCALE GENOMIC DNA]</scope>
    <source>
        <strain evidence="4">M3/6</strain>
    </source>
</reference>
<dbReference type="EMBL" id="LT605205">
    <property type="protein sequence ID" value="SCD21675.1"/>
    <property type="molecule type" value="Genomic_DNA"/>
</dbReference>
<dbReference type="InterPro" id="IPR009057">
    <property type="entry name" value="Homeodomain-like_sf"/>
</dbReference>
<keyword evidence="1" id="KW-0175">Coiled coil</keyword>
<dbReference type="KEGG" id="psac:PSM36_2881"/>
<evidence type="ECO:0000313" key="5">
    <source>
        <dbReference type="EMBL" id="SCD21836.1"/>
    </source>
</evidence>
<evidence type="ECO:0000313" key="3">
    <source>
        <dbReference type="EMBL" id="SCD20829.1"/>
    </source>
</evidence>
<dbReference type="PANTHER" id="PTHR33215:SF13">
    <property type="entry name" value="PROTEIN DISTAL ANTENNA"/>
    <property type="match status" value="1"/>
</dbReference>
<keyword evidence="6" id="KW-1185">Reference proteome</keyword>
<feature type="coiled-coil region" evidence="1">
    <location>
        <begin position="63"/>
        <end position="90"/>
    </location>
</feature>
<name>A0A1R3TCF8_9BACT</name>
<accession>A0A1R3TCF8</accession>
<dbReference type="EMBL" id="LT605205">
    <property type="protein sequence ID" value="SCD20079.1"/>
    <property type="molecule type" value="Genomic_DNA"/>
</dbReference>
<dbReference type="Gene3D" id="1.10.10.60">
    <property type="entry name" value="Homeodomain-like"/>
    <property type="match status" value="1"/>
</dbReference>
<evidence type="ECO:0000256" key="1">
    <source>
        <dbReference type="SAM" id="Coils"/>
    </source>
</evidence>
<gene>
    <name evidence="2" type="ORF">PSM36_1255</name>
    <name evidence="3" type="ORF">PSM36_2022</name>
    <name evidence="4" type="ORF">PSM36_2881</name>
    <name evidence="5" type="ORF">PSM36_3047</name>
</gene>
<dbReference type="RefSeq" id="WP_019537946.1">
    <property type="nucleotide sequence ID" value="NZ_LT605205.1"/>
</dbReference>
<protein>
    <submittedName>
        <fullName evidence="4">Putative transposase OrfB</fullName>
    </submittedName>
    <submittedName>
        <fullName evidence="3">Transposase and inactivated derivatives</fullName>
    </submittedName>
</protein>
<evidence type="ECO:0000313" key="4">
    <source>
        <dbReference type="EMBL" id="SCD21675.1"/>
    </source>
</evidence>
<dbReference type="KEGG" id="psac:PSM36_3047"/>
<dbReference type="InterPro" id="IPR051839">
    <property type="entry name" value="RD_transcriptional_regulator"/>
</dbReference>